<dbReference type="Proteomes" id="UP001595833">
    <property type="component" value="Unassembled WGS sequence"/>
</dbReference>
<dbReference type="Gene3D" id="3.30.460.10">
    <property type="entry name" value="Beta Polymerase, domain 2"/>
    <property type="match status" value="1"/>
</dbReference>
<dbReference type="PANTHER" id="PTHR34822:SF1">
    <property type="entry name" value="GRPB FAMILY PROTEIN"/>
    <property type="match status" value="1"/>
</dbReference>
<protein>
    <submittedName>
        <fullName evidence="1">GrpB family protein</fullName>
    </submittedName>
</protein>
<gene>
    <name evidence="1" type="ORF">ACFPFM_30735</name>
</gene>
<organism evidence="1 2">
    <name type="scientific">Saccharothrix xinjiangensis</name>
    <dbReference type="NCBI Taxonomy" id="204798"/>
    <lineage>
        <taxon>Bacteria</taxon>
        <taxon>Bacillati</taxon>
        <taxon>Actinomycetota</taxon>
        <taxon>Actinomycetes</taxon>
        <taxon>Pseudonocardiales</taxon>
        <taxon>Pseudonocardiaceae</taxon>
        <taxon>Saccharothrix</taxon>
    </lineage>
</organism>
<sequence length="195" mass="22153">MPTFEEITRHHDENPDEDPWVVGPPAPETVEVVPYDPDWPRRYLALSAEVRGALGDVVLGVEHVGSTSVEGLAAKDVVDIDIEVADPRDEDAYVPALERLGYVLVIREPSFHEHRCLRLAEPRVNLHVFGPDCPEAIRHRMFRDWLREHPEDRALYEGAKRAAIPGGGNVMDYNARKQEVIREIYDRLFRAAGML</sequence>
<dbReference type="RefSeq" id="WP_344037569.1">
    <property type="nucleotide sequence ID" value="NZ_BAAAKE010000008.1"/>
</dbReference>
<reference evidence="2" key="1">
    <citation type="journal article" date="2019" name="Int. J. Syst. Evol. Microbiol.">
        <title>The Global Catalogue of Microorganisms (GCM) 10K type strain sequencing project: providing services to taxonomists for standard genome sequencing and annotation.</title>
        <authorList>
            <consortium name="The Broad Institute Genomics Platform"/>
            <consortium name="The Broad Institute Genome Sequencing Center for Infectious Disease"/>
            <person name="Wu L."/>
            <person name="Ma J."/>
        </authorList>
    </citation>
    <scope>NUCLEOTIDE SEQUENCE [LARGE SCALE GENOMIC DNA]</scope>
    <source>
        <strain evidence="2">KCTC 12848</strain>
    </source>
</reference>
<dbReference type="PANTHER" id="PTHR34822">
    <property type="entry name" value="GRPB DOMAIN PROTEIN (AFU_ORTHOLOGUE AFUA_1G01530)"/>
    <property type="match status" value="1"/>
</dbReference>
<proteinExistence type="predicted"/>
<name>A0ABV9Y9Q5_9PSEU</name>
<dbReference type="Pfam" id="PF04229">
    <property type="entry name" value="GrpB"/>
    <property type="match status" value="1"/>
</dbReference>
<dbReference type="InterPro" id="IPR007344">
    <property type="entry name" value="GrpB/CoaE"/>
</dbReference>
<keyword evidence="2" id="KW-1185">Reference proteome</keyword>
<comment type="caution">
    <text evidence="1">The sequence shown here is derived from an EMBL/GenBank/DDBJ whole genome shotgun (WGS) entry which is preliminary data.</text>
</comment>
<dbReference type="InterPro" id="IPR043519">
    <property type="entry name" value="NT_sf"/>
</dbReference>
<dbReference type="EMBL" id="JBHSJB010000031">
    <property type="protein sequence ID" value="MFC5058109.1"/>
    <property type="molecule type" value="Genomic_DNA"/>
</dbReference>
<evidence type="ECO:0000313" key="1">
    <source>
        <dbReference type="EMBL" id="MFC5058109.1"/>
    </source>
</evidence>
<dbReference type="SUPFAM" id="SSF81301">
    <property type="entry name" value="Nucleotidyltransferase"/>
    <property type="match status" value="1"/>
</dbReference>
<accession>A0ABV9Y9Q5</accession>
<evidence type="ECO:0000313" key="2">
    <source>
        <dbReference type="Proteomes" id="UP001595833"/>
    </source>
</evidence>